<dbReference type="EMBL" id="LZSY01000130">
    <property type="protein sequence ID" value="OBB86778.1"/>
    <property type="molecule type" value="Genomic_DNA"/>
</dbReference>
<comment type="caution">
    <text evidence="1">The sequence shown here is derived from an EMBL/GenBank/DDBJ whole genome shotgun (WGS) entry which is preliminary data.</text>
</comment>
<dbReference type="GO" id="GO:0006508">
    <property type="term" value="P:proteolysis"/>
    <property type="evidence" value="ECO:0007669"/>
    <property type="project" value="InterPro"/>
</dbReference>
<dbReference type="GO" id="GO:0005524">
    <property type="term" value="F:ATP binding"/>
    <property type="evidence" value="ECO:0007669"/>
    <property type="project" value="InterPro"/>
</dbReference>
<sequence>MRDEKAVITHHEAGHAVAALMTVVGDLDGPVSAWNVAGRGTGNAKITGWVTSEPAQAAFVFYAGPWAEARVQWQQPTLEDLDDIDANGRSFRETVTAAFLEGVGGTSDLAFYTEMARIDSSIPEREPDWSRELERAWPVIGTLAKELRDGLDAAEPGPHPCPELPGNDRLTATSYEIAGDDVVALVQPLLEARGIWRYVT</sequence>
<dbReference type="GO" id="GO:0004176">
    <property type="term" value="F:ATP-dependent peptidase activity"/>
    <property type="evidence" value="ECO:0007669"/>
    <property type="project" value="InterPro"/>
</dbReference>
<dbReference type="Proteomes" id="UP000094008">
    <property type="component" value="Unassembled WGS sequence"/>
</dbReference>
<accession>A0A1A0VU79</accession>
<name>A0A1A0VU79_MYCPR</name>
<dbReference type="AlphaFoldDB" id="A0A1A0VU79"/>
<dbReference type="GO" id="GO:0004222">
    <property type="term" value="F:metalloendopeptidase activity"/>
    <property type="evidence" value="ECO:0007669"/>
    <property type="project" value="InterPro"/>
</dbReference>
<proteinExistence type="predicted"/>
<gene>
    <name evidence="1" type="ORF">A5779_00165</name>
</gene>
<evidence type="ECO:0000313" key="2">
    <source>
        <dbReference type="Proteomes" id="UP000094008"/>
    </source>
</evidence>
<evidence type="ECO:0000313" key="1">
    <source>
        <dbReference type="EMBL" id="OBB86778.1"/>
    </source>
</evidence>
<organism evidence="1 2">
    <name type="scientific">Mycolicibacterium peregrinum</name>
    <name type="common">Mycobacterium peregrinum</name>
    <dbReference type="NCBI Taxonomy" id="43304"/>
    <lineage>
        <taxon>Bacteria</taxon>
        <taxon>Bacillati</taxon>
        <taxon>Actinomycetota</taxon>
        <taxon>Actinomycetes</taxon>
        <taxon>Mycobacteriales</taxon>
        <taxon>Mycobacteriaceae</taxon>
        <taxon>Mycolicibacterium</taxon>
    </lineage>
</organism>
<evidence type="ECO:0008006" key="3">
    <source>
        <dbReference type="Google" id="ProtNLM"/>
    </source>
</evidence>
<protein>
    <recommendedName>
        <fullName evidence="3">Peptidase M41 domain-containing protein</fullName>
    </recommendedName>
</protein>
<dbReference type="SUPFAM" id="SSF140990">
    <property type="entry name" value="FtsH protease domain-like"/>
    <property type="match status" value="1"/>
</dbReference>
<reference evidence="2" key="1">
    <citation type="submission" date="2016-06" db="EMBL/GenBank/DDBJ databases">
        <authorList>
            <person name="Sutton G."/>
            <person name="Brinkac L."/>
            <person name="Sanka R."/>
            <person name="Adams M."/>
            <person name="Lau E."/>
            <person name="Mehaffy C."/>
            <person name="Tameris M."/>
            <person name="Hatherill M."/>
            <person name="Hanekom W."/>
            <person name="Mahomed H."/>
            <person name="Mcshane H."/>
        </authorList>
    </citation>
    <scope>NUCLEOTIDE SEQUENCE [LARGE SCALE GENOMIC DNA]</scope>
    <source>
        <strain evidence="2">852002-10433_SCH5171157</strain>
    </source>
</reference>
<dbReference type="InterPro" id="IPR037219">
    <property type="entry name" value="Peptidase_M41-like"/>
</dbReference>